<proteinExistence type="predicted"/>
<gene>
    <name evidence="1" type="ORF">GTP77_06305</name>
</gene>
<comment type="caution">
    <text evidence="1">The sequence shown here is derived from an EMBL/GenBank/DDBJ whole genome shotgun (WGS) entry which is preliminary data.</text>
</comment>
<dbReference type="Proteomes" id="UP000450676">
    <property type="component" value="Unassembled WGS sequence"/>
</dbReference>
<protein>
    <submittedName>
        <fullName evidence="1">Uncharacterized protein</fullName>
    </submittedName>
</protein>
<dbReference type="Gene3D" id="2.40.160.20">
    <property type="match status" value="1"/>
</dbReference>
<organism evidence="1 2">
    <name type="scientific">Pseudoduganella aquatica</name>
    <dbReference type="NCBI Taxonomy" id="2660641"/>
    <lineage>
        <taxon>Bacteria</taxon>
        <taxon>Pseudomonadati</taxon>
        <taxon>Pseudomonadota</taxon>
        <taxon>Betaproteobacteria</taxon>
        <taxon>Burkholderiales</taxon>
        <taxon>Oxalobacteraceae</taxon>
        <taxon>Telluria group</taxon>
        <taxon>Pseudoduganella</taxon>
    </lineage>
</organism>
<accession>A0A7X4H941</accession>
<dbReference type="RefSeq" id="WP_161071321.1">
    <property type="nucleotide sequence ID" value="NZ_WWCU01000004.1"/>
</dbReference>
<sequence length="149" mass="16759">MPATAGDANPFELVEDKPLSELWINPGFYSYHFDRERNLNDRNPGIGAEYRFSTVAAATAGRFYNSDRKYSNYAGVYYQPFAIGPVRFGAVVGGFNGYPKMRDGGWFLAAIPVMSFEYQRVGANIAVIPRYKDRLYGALSVQLKFKLTD</sequence>
<dbReference type="EMBL" id="WWCU01000004">
    <property type="protein sequence ID" value="MYN06948.1"/>
    <property type="molecule type" value="Genomic_DNA"/>
</dbReference>
<dbReference type="AlphaFoldDB" id="A0A7X4H941"/>
<evidence type="ECO:0000313" key="2">
    <source>
        <dbReference type="Proteomes" id="UP000450676"/>
    </source>
</evidence>
<evidence type="ECO:0000313" key="1">
    <source>
        <dbReference type="EMBL" id="MYN06948.1"/>
    </source>
</evidence>
<keyword evidence="2" id="KW-1185">Reference proteome</keyword>
<reference evidence="1 2" key="1">
    <citation type="submission" date="2019-12" db="EMBL/GenBank/DDBJ databases">
        <title>Novel species isolated from a subtropical stream in China.</title>
        <authorList>
            <person name="Lu H."/>
        </authorList>
    </citation>
    <scope>NUCLEOTIDE SEQUENCE [LARGE SCALE GENOMIC DNA]</scope>
    <source>
        <strain evidence="1 2">FT127W</strain>
    </source>
</reference>
<name>A0A7X4H941_9BURK</name>